<comment type="similarity">
    <text evidence="1">Belongs to the FAM72 family.</text>
</comment>
<dbReference type="Pfam" id="PF14976">
    <property type="entry name" value="YPEH2ZP"/>
    <property type="match status" value="1"/>
</dbReference>
<evidence type="ECO:0000256" key="1">
    <source>
        <dbReference type="ARBA" id="ARBA00006888"/>
    </source>
</evidence>
<name>A0A139AL38_GONPJ</name>
<dbReference type="STRING" id="1344416.A0A139AL38"/>
<gene>
    <name evidence="2" type="ORF">M427DRAFT_133339</name>
</gene>
<dbReference type="OrthoDB" id="2526683at2759"/>
<evidence type="ECO:0008006" key="4">
    <source>
        <dbReference type="Google" id="ProtNLM"/>
    </source>
</evidence>
<keyword evidence="3" id="KW-1185">Reference proteome</keyword>
<dbReference type="InterPro" id="IPR026768">
    <property type="entry name" value="YPEH2ZP"/>
</dbReference>
<dbReference type="PANTHER" id="PTHR31841:SF1">
    <property type="entry name" value="PROTEIN FAM72A-RELATED"/>
    <property type="match status" value="1"/>
</dbReference>
<evidence type="ECO:0000313" key="2">
    <source>
        <dbReference type="EMBL" id="KXS17507.1"/>
    </source>
</evidence>
<accession>A0A139AL38</accession>
<dbReference type="OMA" id="TQVNCVY"/>
<organism evidence="2 3">
    <name type="scientific">Gonapodya prolifera (strain JEL478)</name>
    <name type="common">Monoblepharis prolifera</name>
    <dbReference type="NCBI Taxonomy" id="1344416"/>
    <lineage>
        <taxon>Eukaryota</taxon>
        <taxon>Fungi</taxon>
        <taxon>Fungi incertae sedis</taxon>
        <taxon>Chytridiomycota</taxon>
        <taxon>Chytridiomycota incertae sedis</taxon>
        <taxon>Monoblepharidomycetes</taxon>
        <taxon>Monoblepharidales</taxon>
        <taxon>Gonapodyaceae</taxon>
        <taxon>Gonapodya</taxon>
    </lineage>
</organism>
<sequence length="167" mass="18251">MLPPPSLGPELHDALDRVLHPQFRCKAVCELRCKHCARMMCQRGMKAILLASSKPGELRVELFSTDSPPPGAELFGDDYTTASCRCLIRDAACLGCGNTVAYNVTKPCATCLQACNNGHLWVLHADSVSSTDRLDTSGRKILRWADLPPAETDGDMAGVHEYSLFCR</sequence>
<dbReference type="Proteomes" id="UP000070544">
    <property type="component" value="Unassembled WGS sequence"/>
</dbReference>
<dbReference type="EMBL" id="KQ965746">
    <property type="protein sequence ID" value="KXS17507.1"/>
    <property type="molecule type" value="Genomic_DNA"/>
</dbReference>
<evidence type="ECO:0000313" key="3">
    <source>
        <dbReference type="Proteomes" id="UP000070544"/>
    </source>
</evidence>
<dbReference type="PANTHER" id="PTHR31841">
    <property type="entry name" value="PROTEIN FAM72A-RELATED"/>
    <property type="match status" value="1"/>
</dbReference>
<protein>
    <recommendedName>
        <fullName evidence="4">Protein FAM72</fullName>
    </recommendedName>
</protein>
<proteinExistence type="inferred from homology"/>
<reference evidence="2 3" key="1">
    <citation type="journal article" date="2015" name="Genome Biol. Evol.">
        <title>Phylogenomic analyses indicate that early fungi evolved digesting cell walls of algal ancestors of land plants.</title>
        <authorList>
            <person name="Chang Y."/>
            <person name="Wang S."/>
            <person name="Sekimoto S."/>
            <person name="Aerts A.L."/>
            <person name="Choi C."/>
            <person name="Clum A."/>
            <person name="LaButti K.M."/>
            <person name="Lindquist E.A."/>
            <person name="Yee Ngan C."/>
            <person name="Ohm R.A."/>
            <person name="Salamov A.A."/>
            <person name="Grigoriev I.V."/>
            <person name="Spatafora J.W."/>
            <person name="Berbee M.L."/>
        </authorList>
    </citation>
    <scope>NUCLEOTIDE SEQUENCE [LARGE SCALE GENOMIC DNA]</scope>
    <source>
        <strain evidence="2 3">JEL478</strain>
    </source>
</reference>
<dbReference type="GO" id="GO:0005829">
    <property type="term" value="C:cytosol"/>
    <property type="evidence" value="ECO:0007669"/>
    <property type="project" value="TreeGrafter"/>
</dbReference>
<dbReference type="AlphaFoldDB" id="A0A139AL38"/>